<evidence type="ECO:0008006" key="4">
    <source>
        <dbReference type="Google" id="ProtNLM"/>
    </source>
</evidence>
<evidence type="ECO:0000313" key="3">
    <source>
        <dbReference type="Proteomes" id="UP000614272"/>
    </source>
</evidence>
<protein>
    <recommendedName>
        <fullName evidence="4">DUF5050 domain-containing protein</fullName>
    </recommendedName>
</protein>
<keyword evidence="3" id="KW-1185">Reference proteome</keyword>
<reference evidence="3" key="1">
    <citation type="journal article" date="2019" name="Int. J. Syst. Evol. Microbiol.">
        <title>The Global Catalogue of Microorganisms (GCM) 10K type strain sequencing project: providing services to taxonomists for standard genome sequencing and annotation.</title>
        <authorList>
            <consortium name="The Broad Institute Genomics Platform"/>
            <consortium name="The Broad Institute Genome Sequencing Center for Infectious Disease"/>
            <person name="Wu L."/>
            <person name="Ma J."/>
        </authorList>
    </citation>
    <scope>NUCLEOTIDE SEQUENCE [LARGE SCALE GENOMIC DNA]</scope>
    <source>
        <strain evidence="3">CGMCC 1.12923</strain>
    </source>
</reference>
<dbReference type="PANTHER" id="PTHR36842">
    <property type="entry name" value="PROTEIN TOLB HOMOLOG"/>
    <property type="match status" value="1"/>
</dbReference>
<proteinExistence type="inferred from homology"/>
<gene>
    <name evidence="2" type="ORF">GCM10011357_17950</name>
</gene>
<dbReference type="EMBL" id="BMGJ01000006">
    <property type="protein sequence ID" value="GGD63080.1"/>
    <property type="molecule type" value="Genomic_DNA"/>
</dbReference>
<evidence type="ECO:0000256" key="1">
    <source>
        <dbReference type="ARBA" id="ARBA00009820"/>
    </source>
</evidence>
<dbReference type="Proteomes" id="UP000614272">
    <property type="component" value="Unassembled WGS sequence"/>
</dbReference>
<evidence type="ECO:0000313" key="2">
    <source>
        <dbReference type="EMBL" id="GGD63080.1"/>
    </source>
</evidence>
<name>A0ABQ1RDI3_9ALTE</name>
<dbReference type="RefSeq" id="WP_180237134.1">
    <property type="nucleotide sequence ID" value="NZ_BMGJ01000006.1"/>
</dbReference>
<comment type="similarity">
    <text evidence="1">Belongs to the TolB family.</text>
</comment>
<comment type="caution">
    <text evidence="2">The sequence shown here is derived from an EMBL/GenBank/DDBJ whole genome shotgun (WGS) entry which is preliminary data.</text>
</comment>
<dbReference type="Pfam" id="PF07676">
    <property type="entry name" value="PD40"/>
    <property type="match status" value="3"/>
</dbReference>
<dbReference type="InterPro" id="IPR011042">
    <property type="entry name" value="6-blade_b-propeller_TolB-like"/>
</dbReference>
<dbReference type="SUPFAM" id="SSF82171">
    <property type="entry name" value="DPP6 N-terminal domain-like"/>
    <property type="match status" value="1"/>
</dbReference>
<accession>A0ABQ1RDI3</accession>
<dbReference type="Gene3D" id="2.120.10.30">
    <property type="entry name" value="TolB, C-terminal domain"/>
    <property type="match status" value="2"/>
</dbReference>
<dbReference type="PANTHER" id="PTHR36842:SF1">
    <property type="entry name" value="PROTEIN TOLB"/>
    <property type="match status" value="1"/>
</dbReference>
<sequence length="379" mass="42175">MKLVICVLKVGLLATGLHLLGCSSDIARGSDNNPSVNQTKNTENSQQRLLFVSNQDGDREIYTVRLDGSELHQLTHTSRDDYDASWSPDGGAVLFTSSRNEGNAEIYVMQPDGSDQKRLTNHPGYDGEANWSPDGKQIIFSSDRNGSTIHLYTMHPDGSEIRQITTDNTASYGSPEWAPDGQWIAYLKFNTQAKADTWIVNVNTGQHQQITNHPKHEDGKASWAPESTRLVYHSRRNKEFNIYQYDLKLNKERKLTDLPSSDSQPQWSNTTGEILFLSTRGPHGRTQLHIMKEDGSQQRSFTDAQYQIDDAIWLADDSAILMVSWQGGRYSNVYALNLSGNTLWAIAPAKGYQSQPLPEPAALPTTVPQLAGSASQALH</sequence>
<dbReference type="InterPro" id="IPR011659">
    <property type="entry name" value="WD40"/>
</dbReference>
<organism evidence="2 3">
    <name type="scientific">Lacimicrobium alkaliphilum</name>
    <dbReference type="NCBI Taxonomy" id="1526571"/>
    <lineage>
        <taxon>Bacteria</taxon>
        <taxon>Pseudomonadati</taxon>
        <taxon>Pseudomonadota</taxon>
        <taxon>Gammaproteobacteria</taxon>
        <taxon>Alteromonadales</taxon>
        <taxon>Alteromonadaceae</taxon>
        <taxon>Lacimicrobium</taxon>
    </lineage>
</organism>